<evidence type="ECO:0000313" key="2">
    <source>
        <dbReference type="Proteomes" id="UP000600588"/>
    </source>
</evidence>
<dbReference type="EMBL" id="JACVXB010000001">
    <property type="protein sequence ID" value="MBD0831121.1"/>
    <property type="molecule type" value="Genomic_DNA"/>
</dbReference>
<comment type="caution">
    <text evidence="1">The sequence shown here is derived from an EMBL/GenBank/DDBJ whole genome shotgun (WGS) entry which is preliminary data.</text>
</comment>
<dbReference type="GO" id="GO:0004180">
    <property type="term" value="F:carboxypeptidase activity"/>
    <property type="evidence" value="ECO:0007669"/>
    <property type="project" value="UniProtKB-KW"/>
</dbReference>
<dbReference type="AlphaFoldDB" id="A0A8J6UEY1"/>
<keyword evidence="1" id="KW-0121">Carboxypeptidase</keyword>
<sequence>MKNYAFLVFAIVLWGGCSIPQFEPNARVLIKGKVLDENNAPILDAKVTAYIFREDYYLQSYFLGSDLSAQDGGFQITSLLPKNEEYVVEVKSADNYTEYYYLSNTFENNKPDNYTINLEAVQLKKNSKVNYTITRTSPLGTTLHYSFNFPNVKCYEYFENGQINPENSNCFDAVYISRFLDDNNPNDSSFFWTVLGSVVEFRYVINDGPEVVETFIIDEENYEFEFSY</sequence>
<accession>A0A8J6UEY1</accession>
<keyword evidence="1" id="KW-0645">Protease</keyword>
<proteinExistence type="predicted"/>
<name>A0A8J6UEY1_9FLAO</name>
<dbReference type="Gene3D" id="2.60.40.1120">
    <property type="entry name" value="Carboxypeptidase-like, regulatory domain"/>
    <property type="match status" value="1"/>
</dbReference>
<dbReference type="InterPro" id="IPR008969">
    <property type="entry name" value="CarboxyPept-like_regulatory"/>
</dbReference>
<reference evidence="1 2" key="1">
    <citation type="submission" date="2020-09" db="EMBL/GenBank/DDBJ databases">
        <title>TT11 complete genome.</title>
        <authorList>
            <person name="Wu Z."/>
        </authorList>
    </citation>
    <scope>NUCLEOTIDE SEQUENCE [LARGE SCALE GENOMIC DNA]</scope>
    <source>
        <strain evidence="1 2">TT11</strain>
    </source>
</reference>
<dbReference type="SUPFAM" id="SSF49464">
    <property type="entry name" value="Carboxypeptidase regulatory domain-like"/>
    <property type="match status" value="1"/>
</dbReference>
<dbReference type="PROSITE" id="PS51257">
    <property type="entry name" value="PROKAR_LIPOPROTEIN"/>
    <property type="match status" value="1"/>
</dbReference>
<organism evidence="1 2">
    <name type="scientific">Aestuariibaculum sediminum</name>
    <dbReference type="NCBI Taxonomy" id="2770637"/>
    <lineage>
        <taxon>Bacteria</taxon>
        <taxon>Pseudomonadati</taxon>
        <taxon>Bacteroidota</taxon>
        <taxon>Flavobacteriia</taxon>
        <taxon>Flavobacteriales</taxon>
        <taxon>Flavobacteriaceae</taxon>
    </lineage>
</organism>
<keyword evidence="2" id="KW-1185">Reference proteome</keyword>
<gene>
    <name evidence="1" type="ORF">ICJ83_03150</name>
</gene>
<keyword evidence="1" id="KW-0378">Hydrolase</keyword>
<evidence type="ECO:0000313" key="1">
    <source>
        <dbReference type="EMBL" id="MBD0831121.1"/>
    </source>
</evidence>
<dbReference type="Proteomes" id="UP000600588">
    <property type="component" value="Unassembled WGS sequence"/>
</dbReference>
<dbReference type="RefSeq" id="WP_188228894.1">
    <property type="nucleotide sequence ID" value="NZ_JACVXB010000001.1"/>
</dbReference>
<protein>
    <submittedName>
        <fullName evidence="1">Carboxypeptidase regulatory-like domain-containing protein</fullName>
    </submittedName>
</protein>